<keyword evidence="3" id="KW-0812">Transmembrane</keyword>
<evidence type="ECO:0000313" key="5">
    <source>
        <dbReference type="Proteomes" id="UP000282654"/>
    </source>
</evidence>
<sequence length="419" mass="45717">MRNGIIFFGGNGAQGTRHGRHKRRRLSVIMVKVIILSGGREMRVSLALIILPLFFWLLPCPAGATETQVEEAKPPPRTERFILIVVDGLTNECVGATTTPNISGIGAAGVRVERVSGVMPQTSEAALASIVTGVGPARHGVRGPGDKPRVVTLASLLARRETATALFVTGREKDCSAAGRAGKLVTAPDDAGLVDRAIDYLREVNPYFVTLVLRGPGAVLAKGGSGQEYREAVTAADAQIGRLLSYLYGSRTFETSFLCVTGTTRDPPLILKAPELKAGVILPPAALTDVAPTLAYFMGVNLPEAEGLVLWNALAQTTDQSEAYLLELRVRDLSQALFAAREENLRFLRERAAVQREKEKMARLQRDMGQLVSSREEHILRLTRTIMWLKAAMVLILGLSGLGYLYEYRVLRRRFLLFK</sequence>
<dbReference type="PANTHER" id="PTHR42693:SF27">
    <property type="entry name" value="ARYLSULFATASE B [PRECURSOR]"/>
    <property type="match status" value="1"/>
</dbReference>
<dbReference type="AlphaFoldDB" id="A0A3N5AN29"/>
<dbReference type="GO" id="GO:0004065">
    <property type="term" value="F:arylsulfatase activity"/>
    <property type="evidence" value="ECO:0007669"/>
    <property type="project" value="TreeGrafter"/>
</dbReference>
<dbReference type="InterPro" id="IPR050738">
    <property type="entry name" value="Sulfatase"/>
</dbReference>
<keyword evidence="2" id="KW-0175">Coiled coil</keyword>
<evidence type="ECO:0000256" key="1">
    <source>
        <dbReference type="ARBA" id="ARBA00008779"/>
    </source>
</evidence>
<name>A0A3N5AN29_9THEO</name>
<evidence type="ECO:0000313" key="4">
    <source>
        <dbReference type="EMBL" id="RPF46596.1"/>
    </source>
</evidence>
<comment type="caution">
    <text evidence="4">The sequence shown here is derived from an EMBL/GenBank/DDBJ whole genome shotgun (WGS) entry which is preliminary data.</text>
</comment>
<dbReference type="InterPro" id="IPR002591">
    <property type="entry name" value="Phosphodiest/P_Trfase"/>
</dbReference>
<dbReference type="InterPro" id="IPR017850">
    <property type="entry name" value="Alkaline_phosphatase_core_sf"/>
</dbReference>
<comment type="similarity">
    <text evidence="1">Belongs to the sulfatase family.</text>
</comment>
<reference evidence="4 5" key="1">
    <citation type="submission" date="2018-11" db="EMBL/GenBank/DDBJ databases">
        <title>Genomic Encyclopedia of Type Strains, Phase IV (KMG-IV): sequencing the most valuable type-strain genomes for metagenomic binning, comparative biology and taxonomic classification.</title>
        <authorList>
            <person name="Goeker M."/>
        </authorList>
    </citation>
    <scope>NUCLEOTIDE SEQUENCE [LARGE SCALE GENOMIC DNA]</scope>
    <source>
        <strain evidence="4 5">DSM 102936</strain>
    </source>
</reference>
<dbReference type="Pfam" id="PF01663">
    <property type="entry name" value="Phosphodiest"/>
    <property type="match status" value="1"/>
</dbReference>
<accession>A0A3N5AN29</accession>
<feature type="transmembrane region" description="Helical" evidence="3">
    <location>
        <begin position="387"/>
        <end position="406"/>
    </location>
</feature>
<keyword evidence="3" id="KW-0472">Membrane</keyword>
<organism evidence="4 5">
    <name type="scientific">Thermodesulfitimonas autotrophica</name>
    <dbReference type="NCBI Taxonomy" id="1894989"/>
    <lineage>
        <taxon>Bacteria</taxon>
        <taxon>Bacillati</taxon>
        <taxon>Bacillota</taxon>
        <taxon>Clostridia</taxon>
        <taxon>Thermoanaerobacterales</taxon>
        <taxon>Thermoanaerobacteraceae</taxon>
        <taxon>Thermodesulfitimonas</taxon>
    </lineage>
</organism>
<gene>
    <name evidence="4" type="ORF">EDD75_0840</name>
</gene>
<feature type="coiled-coil region" evidence="2">
    <location>
        <begin position="347"/>
        <end position="374"/>
    </location>
</feature>
<dbReference type="SUPFAM" id="SSF53649">
    <property type="entry name" value="Alkaline phosphatase-like"/>
    <property type="match status" value="1"/>
</dbReference>
<dbReference type="PANTHER" id="PTHR42693">
    <property type="entry name" value="ARYLSULFATASE FAMILY MEMBER"/>
    <property type="match status" value="1"/>
</dbReference>
<evidence type="ECO:0000256" key="2">
    <source>
        <dbReference type="SAM" id="Coils"/>
    </source>
</evidence>
<dbReference type="EMBL" id="RKRE01000002">
    <property type="protein sequence ID" value="RPF46596.1"/>
    <property type="molecule type" value="Genomic_DNA"/>
</dbReference>
<evidence type="ECO:0000256" key="3">
    <source>
        <dbReference type="SAM" id="Phobius"/>
    </source>
</evidence>
<protein>
    <submittedName>
        <fullName evidence="4">Type I phosphodiesterase/nucleotide pyrophosphatase</fullName>
    </submittedName>
</protein>
<dbReference type="OrthoDB" id="1785054at2"/>
<keyword evidence="3" id="KW-1133">Transmembrane helix</keyword>
<dbReference type="Proteomes" id="UP000282654">
    <property type="component" value="Unassembled WGS sequence"/>
</dbReference>
<proteinExistence type="inferred from homology"/>
<keyword evidence="5" id="KW-1185">Reference proteome</keyword>
<dbReference type="Gene3D" id="3.40.720.10">
    <property type="entry name" value="Alkaline Phosphatase, subunit A"/>
    <property type="match status" value="1"/>
</dbReference>